<keyword evidence="5" id="KW-0547">Nucleotide-binding</keyword>
<dbReference type="NCBIfam" id="TIGR01733">
    <property type="entry name" value="AA-adenyl-dom"/>
    <property type="match status" value="1"/>
</dbReference>
<dbReference type="Gene3D" id="3.40.50.980">
    <property type="match status" value="2"/>
</dbReference>
<dbReference type="FunFam" id="3.30.300.30:FF:000010">
    <property type="entry name" value="Enterobactin synthetase component F"/>
    <property type="match status" value="1"/>
</dbReference>
<evidence type="ECO:0000256" key="7">
    <source>
        <dbReference type="ARBA" id="ARBA00023194"/>
    </source>
</evidence>
<gene>
    <name evidence="9" type="ORF">COO17_19040</name>
</gene>
<dbReference type="Gene3D" id="3.30.559.10">
    <property type="entry name" value="Chloramphenicol acetyltransferase-like domain"/>
    <property type="match status" value="2"/>
</dbReference>
<keyword evidence="3" id="KW-0596">Phosphopantetheine</keyword>
<accession>A0A2A7BPN4</accession>
<evidence type="ECO:0000256" key="3">
    <source>
        <dbReference type="ARBA" id="ARBA00022450"/>
    </source>
</evidence>
<dbReference type="GO" id="GO:0043041">
    <property type="term" value="P:amino acid activation for nonribosomal peptide biosynthetic process"/>
    <property type="evidence" value="ECO:0007669"/>
    <property type="project" value="UniProtKB-ARBA"/>
</dbReference>
<dbReference type="InterPro" id="IPR009081">
    <property type="entry name" value="PP-bd_ACP"/>
</dbReference>
<evidence type="ECO:0000256" key="4">
    <source>
        <dbReference type="ARBA" id="ARBA00022553"/>
    </source>
</evidence>
<organism evidence="9 10">
    <name type="scientific">Bacillus wiedmannii</name>
    <dbReference type="NCBI Taxonomy" id="1890302"/>
    <lineage>
        <taxon>Bacteria</taxon>
        <taxon>Bacillati</taxon>
        <taxon>Bacillota</taxon>
        <taxon>Bacilli</taxon>
        <taxon>Bacillales</taxon>
        <taxon>Bacillaceae</taxon>
        <taxon>Bacillus</taxon>
        <taxon>Bacillus cereus group</taxon>
    </lineage>
</organism>
<dbReference type="Pfam" id="PF00668">
    <property type="entry name" value="Condensation"/>
    <property type="match status" value="3"/>
</dbReference>
<dbReference type="Gene3D" id="2.30.38.10">
    <property type="entry name" value="Luciferase, Domain 3"/>
    <property type="match status" value="1"/>
</dbReference>
<dbReference type="Proteomes" id="UP000220111">
    <property type="component" value="Unassembled WGS sequence"/>
</dbReference>
<evidence type="ECO:0000256" key="1">
    <source>
        <dbReference type="ARBA" id="ARBA00001957"/>
    </source>
</evidence>
<dbReference type="GO" id="GO:0017000">
    <property type="term" value="P:antibiotic biosynthetic process"/>
    <property type="evidence" value="ECO:0007669"/>
    <property type="project" value="UniProtKB-KW"/>
</dbReference>
<dbReference type="PANTHER" id="PTHR45398">
    <property type="match status" value="1"/>
</dbReference>
<dbReference type="InterPro" id="IPR045851">
    <property type="entry name" value="AMP-bd_C_sf"/>
</dbReference>
<evidence type="ECO:0000313" key="9">
    <source>
        <dbReference type="EMBL" id="PDY39394.1"/>
    </source>
</evidence>
<dbReference type="PANTHER" id="PTHR45398:SF1">
    <property type="entry name" value="ENZYME, PUTATIVE (JCVI)-RELATED"/>
    <property type="match status" value="1"/>
</dbReference>
<dbReference type="InterPro" id="IPR020845">
    <property type="entry name" value="AMP-binding_CS"/>
</dbReference>
<dbReference type="InterPro" id="IPR025110">
    <property type="entry name" value="AMP-bd_C"/>
</dbReference>
<dbReference type="PROSITE" id="PS50075">
    <property type="entry name" value="CARRIER"/>
    <property type="match status" value="1"/>
</dbReference>
<dbReference type="FunFam" id="3.40.50.980:FF:000001">
    <property type="entry name" value="Non-ribosomal peptide synthetase"/>
    <property type="match status" value="1"/>
</dbReference>
<dbReference type="InterPro" id="IPR036736">
    <property type="entry name" value="ACP-like_sf"/>
</dbReference>
<protein>
    <submittedName>
        <fullName evidence="9">Non-ribosomal peptide synthetase</fullName>
    </submittedName>
</protein>
<dbReference type="InterPro" id="IPR023213">
    <property type="entry name" value="CAT-like_dom_sf"/>
</dbReference>
<evidence type="ECO:0000259" key="8">
    <source>
        <dbReference type="PROSITE" id="PS50075"/>
    </source>
</evidence>
<dbReference type="SUPFAM" id="SSF47336">
    <property type="entry name" value="ACP-like"/>
    <property type="match status" value="1"/>
</dbReference>
<evidence type="ECO:0000256" key="6">
    <source>
        <dbReference type="ARBA" id="ARBA00022840"/>
    </source>
</evidence>
<comment type="cofactor">
    <cofactor evidence="1">
        <name>pantetheine 4'-phosphate</name>
        <dbReference type="ChEBI" id="CHEBI:47942"/>
    </cofactor>
</comment>
<dbReference type="Gene3D" id="1.10.1200.10">
    <property type="entry name" value="ACP-like"/>
    <property type="match status" value="1"/>
</dbReference>
<dbReference type="InterPro" id="IPR010071">
    <property type="entry name" value="AA_adenyl_dom"/>
</dbReference>
<feature type="domain" description="Carrier" evidence="8">
    <location>
        <begin position="785"/>
        <end position="859"/>
    </location>
</feature>
<keyword evidence="7" id="KW-0045">Antibiotic biosynthesis</keyword>
<dbReference type="PROSITE" id="PS00455">
    <property type="entry name" value="AMP_BINDING"/>
    <property type="match status" value="1"/>
</dbReference>
<dbReference type="Pfam" id="PF13193">
    <property type="entry name" value="AMP-binding_C"/>
    <property type="match status" value="1"/>
</dbReference>
<evidence type="ECO:0000313" key="10">
    <source>
        <dbReference type="Proteomes" id="UP000220111"/>
    </source>
</evidence>
<dbReference type="Pfam" id="PF00550">
    <property type="entry name" value="PP-binding"/>
    <property type="match status" value="1"/>
</dbReference>
<dbReference type="FunFam" id="3.40.50.12780:FF:000012">
    <property type="entry name" value="Non-ribosomal peptide synthetase"/>
    <property type="match status" value="1"/>
</dbReference>
<dbReference type="GO" id="GO:0003824">
    <property type="term" value="F:catalytic activity"/>
    <property type="evidence" value="ECO:0007669"/>
    <property type="project" value="InterPro"/>
</dbReference>
<dbReference type="GO" id="GO:0044550">
    <property type="term" value="P:secondary metabolite biosynthetic process"/>
    <property type="evidence" value="ECO:0007669"/>
    <property type="project" value="UniProtKB-ARBA"/>
</dbReference>
<dbReference type="Gene3D" id="3.30.559.30">
    <property type="entry name" value="Nonribosomal peptide synthetase, condensation domain"/>
    <property type="match status" value="3"/>
</dbReference>
<dbReference type="SUPFAM" id="SSF52777">
    <property type="entry name" value="CoA-dependent acyltransferases"/>
    <property type="match status" value="5"/>
</dbReference>
<comment type="similarity">
    <text evidence="2">Belongs to the ATP-dependent AMP-binding enzyme family.</text>
</comment>
<reference evidence="9 10" key="1">
    <citation type="submission" date="2017-09" db="EMBL/GenBank/DDBJ databases">
        <title>Large-scale bioinformatics analysis of Bacillus genomes uncovers conserved roles of natural products in bacterial physiology.</title>
        <authorList>
            <consortium name="Agbiome Team Llc"/>
            <person name="Bleich R.M."/>
            <person name="Grubbs K.J."/>
            <person name="Santa Maria K.C."/>
            <person name="Allen S.E."/>
            <person name="Farag S."/>
            <person name="Shank E.A."/>
            <person name="Bowers A."/>
        </authorList>
    </citation>
    <scope>NUCLEOTIDE SEQUENCE [LARGE SCALE GENOMIC DNA]</scope>
    <source>
        <strain evidence="9 10">AFS098222</strain>
    </source>
</reference>
<sequence>MVLLFDKQLKAERDYWADKLSGDVPSTNLILDYPRPAQYVDKRYVETINIPTALSSKVRKLAKDSPFLIYVLLMTSLKTCLYKYTGNPSIIVGSPSRKTGDDTETKPNLVSVIDKIDDQTTMRQLIKQIRATLLEAYRHQSYPFEHVIRDVGIKKQLNSCPVFDIILAYSEIHGEIPDLKNDITLTFENQGEAFGGELVYNSSLFAPDTIERFTQHFLNALHTLVEYNQASVAEVDLLTEAERQQVLVEWNQCKADFPLDKSFQELFEAQVAKTPDQIAVCFEEEAWTYRELNAKANRMARGLVKQNVGPDSVVPLLAERGVWFVATMIAIFKAGGAYLPVDPNYPVERMRKVIQKSATRTIVVTSEFAEKMEEVLEGMSTDKPPQFFVAEDLLAREQNEKNLPVVTGEKHLSYVLFTSGSTGEPKGVMIEQLGMINHLFLMIQDFDLINEDIVSQTASQCFDISVWQFLAALLVGGKVHIFNYDVARDPEKLFQQADVQGVHIMQIVPSLLRAFLHGIENEHFLKPKLSKLKCLSVTGEAFPPDLARKWFEHYADIPLMNAYGPSECSDDVTMYPIHESPSENTVNIPIGKVIPNLQVYVLDFHLNPVPIGVTGEIYVGGIGVGRGYLNDSEKTNAAFLQNPFVDDPQARLYKTGDLGRYLSDGNLEYIGRVDYQVKIRGYRIELGEIDAVLRQFPRVKDVATMVRDGVGDNKQIVSYVVCEQGIRLQEAELKGFLKQCLPEYMVPHIFVWLDAMPLTPNGKLDYKALPAPNFIEAASSDTYVAPRNHVEQVLADIWAEVLNLEKIGVRSNFFELGGDSILSIQMAYKSKQQGIFIRPTHLLEHQTIEELSSMVSEAKTLQAEQGAVSGVAPLTSVQEWFFEQEYLDAHHWNQATFLQLRERVKIDVLQEALKRIFEHHDALRVRFEQTATGVQQLFQDSYDSLPFERVNLAEMAKKEQVVTITKLAEKYQASLDIWNGPLLRVVLFDLGEDEPERLLFIIHHLVVDGVSWRILLDDFQTVYQSLRRKEAPPLSVKTTSYKMWAERLVDYAQSQNIAEDIPFWLNLAQRDVSALPIDKKEGDNTVGSSQIISEGLTAEETKSLLQQVPAFYNVQINDVLLTALLKIFSQWTGESSLFLNLEGHGREDLFDDLDVSRTVGWFTSEFPVILELDCSLTSVMSQIQEQLKKIPQRGFSYGLLRYLHSQNHVREQFAALAKPEVSFNYLGQFNEVSSVESMFEAAPESMGSLRSARDQRNYLVDINGAVIDGCLRFNWEYSDNLHHRATIEQLAQGFMEALRSIIHDCSSAKIGEKQVASTQEQTGVRSYTWEFHEPMTHMQQWFFEQEFVEAHHWNTAIVLKTVRSVEPNLLQAAVQHIVLYHDVLRLRYRQTEEGWIQFQEQRKDHNIFEYMDFSDVAEERQKSALEQAVSNYQSELNLTEGPLIKVVMFDLGVRGQRVFIVVHHLVIDHMSWVFLMEDIQTAYMDLEKGLVPRLPAKTTAYQEWAKKLTAYAQSPELFEEMKHWVEEQKTANRDLPRDCEDGNNIEVSLAEFYFALSVEDTESLFEEVRAAYQMHVGDVLLTAMAMTLVKWNGEGSVLIDQGIHGREDISKDVDLSRTMGWFTTSFPTKFEIDSDESIEKILLSTKERLETSRQYGFNYAVMKSLCKDQVVKEALSQIPTPQVSFDYDGPLIGSAGRKGEAKPSLWEHATESRGSVRSPKAQRYYELDVRSWVYNSQIMLNWQYSTNVHEKSTLESLSEMYVSCIKRIIASAQSAQ</sequence>
<dbReference type="FunFam" id="2.30.38.10:FF:000001">
    <property type="entry name" value="Non-ribosomal peptide synthetase PvdI"/>
    <property type="match status" value="1"/>
</dbReference>
<evidence type="ECO:0000256" key="2">
    <source>
        <dbReference type="ARBA" id="ARBA00006432"/>
    </source>
</evidence>
<keyword evidence="6" id="KW-0067">ATP-binding</keyword>
<dbReference type="RefSeq" id="WP_097815671.1">
    <property type="nucleotide sequence ID" value="NZ_NVPQ01000057.1"/>
</dbReference>
<dbReference type="SUPFAM" id="SSF56801">
    <property type="entry name" value="Acetyl-CoA synthetase-like"/>
    <property type="match status" value="1"/>
</dbReference>
<evidence type="ECO:0000256" key="5">
    <source>
        <dbReference type="ARBA" id="ARBA00022741"/>
    </source>
</evidence>
<name>A0A2A7BPN4_9BACI</name>
<dbReference type="Gene3D" id="3.30.300.30">
    <property type="match status" value="1"/>
</dbReference>
<comment type="caution">
    <text evidence="9">The sequence shown here is derived from an EMBL/GenBank/DDBJ whole genome shotgun (WGS) entry which is preliminary data.</text>
</comment>
<dbReference type="InterPro" id="IPR000873">
    <property type="entry name" value="AMP-dep_synth/lig_dom"/>
</dbReference>
<dbReference type="GO" id="GO:0008610">
    <property type="term" value="P:lipid biosynthetic process"/>
    <property type="evidence" value="ECO:0007669"/>
    <property type="project" value="UniProtKB-ARBA"/>
</dbReference>
<dbReference type="InterPro" id="IPR010060">
    <property type="entry name" value="NRPS_synth"/>
</dbReference>
<dbReference type="InterPro" id="IPR001242">
    <property type="entry name" value="Condensation_dom"/>
</dbReference>
<dbReference type="Pfam" id="PF00501">
    <property type="entry name" value="AMP-binding"/>
    <property type="match status" value="1"/>
</dbReference>
<dbReference type="CDD" id="cd05930">
    <property type="entry name" value="A_NRPS"/>
    <property type="match status" value="1"/>
</dbReference>
<dbReference type="CDD" id="cd19534">
    <property type="entry name" value="E_NRPS"/>
    <property type="match status" value="1"/>
</dbReference>
<keyword evidence="4" id="KW-0597">Phosphoprotein</keyword>
<dbReference type="GO" id="GO:0005524">
    <property type="term" value="F:ATP binding"/>
    <property type="evidence" value="ECO:0007669"/>
    <property type="project" value="UniProtKB-KW"/>
</dbReference>
<dbReference type="EMBL" id="NVPQ01000057">
    <property type="protein sequence ID" value="PDY39394.1"/>
    <property type="molecule type" value="Genomic_DNA"/>
</dbReference>
<dbReference type="NCBIfam" id="TIGR01720">
    <property type="entry name" value="NRPS-para261"/>
    <property type="match status" value="1"/>
</dbReference>
<dbReference type="FunFam" id="1.10.1200.10:FF:000005">
    <property type="entry name" value="Nonribosomal peptide synthetase 1"/>
    <property type="match status" value="1"/>
</dbReference>
<proteinExistence type="inferred from homology"/>